<dbReference type="Gene3D" id="2.30.30.100">
    <property type="match status" value="1"/>
</dbReference>
<evidence type="ECO:0000259" key="8">
    <source>
        <dbReference type="PROSITE" id="PS52002"/>
    </source>
</evidence>
<protein>
    <submittedName>
        <fullName evidence="10">Protein LSM14 homolog B isoform X2</fullName>
    </submittedName>
</protein>
<dbReference type="PROSITE" id="PS51513">
    <property type="entry name" value="FFD"/>
    <property type="match status" value="1"/>
</dbReference>
<dbReference type="Proteomes" id="UP000694924">
    <property type="component" value="Unplaced"/>
</dbReference>
<evidence type="ECO:0000313" key="10">
    <source>
        <dbReference type="RefSeq" id="XP_015174020.1"/>
    </source>
</evidence>
<dbReference type="CDD" id="cd01736">
    <property type="entry name" value="LSm14_N"/>
    <property type="match status" value="1"/>
</dbReference>
<reference evidence="10" key="1">
    <citation type="submission" date="2025-08" db="UniProtKB">
        <authorList>
            <consortium name="RefSeq"/>
        </authorList>
    </citation>
    <scope>IDENTIFICATION</scope>
    <source>
        <tissue evidence="10">Whole body</tissue>
    </source>
</reference>
<dbReference type="SMART" id="SM01271">
    <property type="entry name" value="LSM14"/>
    <property type="match status" value="1"/>
</dbReference>
<dbReference type="InterPro" id="IPR025609">
    <property type="entry name" value="Lsm14-like_N"/>
</dbReference>
<feature type="domain" description="FFD box profile" evidence="6">
    <location>
        <begin position="360"/>
        <end position="376"/>
    </location>
</feature>
<dbReference type="InterPro" id="IPR025761">
    <property type="entry name" value="FFD_box"/>
</dbReference>
<evidence type="ECO:0000259" key="5">
    <source>
        <dbReference type="PROSITE" id="PS51512"/>
    </source>
</evidence>
<feature type="short sequence motif" description="TFG box" evidence="3">
    <location>
        <begin position="384"/>
        <end position="404"/>
    </location>
</feature>
<feature type="compositionally biased region" description="Low complexity" evidence="4">
    <location>
        <begin position="164"/>
        <end position="202"/>
    </location>
</feature>
<evidence type="ECO:0000259" key="6">
    <source>
        <dbReference type="PROSITE" id="PS51513"/>
    </source>
</evidence>
<evidence type="ECO:0000313" key="9">
    <source>
        <dbReference type="Proteomes" id="UP000694924"/>
    </source>
</evidence>
<dbReference type="Pfam" id="PF12701">
    <property type="entry name" value="LSM14"/>
    <property type="match status" value="1"/>
</dbReference>
<dbReference type="InterPro" id="IPR010920">
    <property type="entry name" value="LSM_dom_sf"/>
</dbReference>
<sequence>MSGGMPELGSKISLISKADIRYEGRLFTVDPQECTIALANVRSFGTEDRETQLPVAPQNQVYEYILFRGSDIKDIRVVNNVNSIPNDPAIVQMTVQPSMGQQSYQPQPTYAHPMMSQMGPMGGQYGTPYGMTMGAMGPVMGMPTTARDPRGPLNKQPSVLDLISGGSRSTTPTSSLLTRKSPTIDQGIQVGQQQQQPQQQQQSSMGKHVEKPNIRTVQPPCRDHDGHVGGKTNNGMSQYNNMKRDGMKPDGQMQGQGGHPGGGRGNRGGWMNRGNMRGRGRGRGGFRVNQPGNTGTTKSKNTLKFDNDYDFEQANTEFEELRSQLAKTKIDGGNDNEKKDDSGNETGAGEGEPEEEPEVVHYDKSKSFFDNISCEAVERSKGRFQRTDWRTERKLNSETFGVASTRRGGFRGRGYYNRGMGGMYGRGAGNMGGSGFRGGYRGNRGMNRKPTNQQQNNNPGSQARTTNEQSTTQSQQNNRLVTGTA</sequence>
<organism evidence="9 10">
    <name type="scientific">Polistes dominula</name>
    <name type="common">European paper wasp</name>
    <name type="synonym">Vespa dominula</name>
    <dbReference type="NCBI Taxonomy" id="743375"/>
    <lineage>
        <taxon>Eukaryota</taxon>
        <taxon>Metazoa</taxon>
        <taxon>Ecdysozoa</taxon>
        <taxon>Arthropoda</taxon>
        <taxon>Hexapoda</taxon>
        <taxon>Insecta</taxon>
        <taxon>Pterygota</taxon>
        <taxon>Neoptera</taxon>
        <taxon>Endopterygota</taxon>
        <taxon>Hymenoptera</taxon>
        <taxon>Apocrita</taxon>
        <taxon>Aculeata</taxon>
        <taxon>Vespoidea</taxon>
        <taxon>Vespidae</taxon>
        <taxon>Polistinae</taxon>
        <taxon>Polistini</taxon>
        <taxon>Polistes</taxon>
    </lineage>
</organism>
<dbReference type="Pfam" id="PF09532">
    <property type="entry name" value="FDF"/>
    <property type="match status" value="1"/>
</dbReference>
<dbReference type="SMART" id="SM01199">
    <property type="entry name" value="FDF"/>
    <property type="match status" value="1"/>
</dbReference>
<dbReference type="GeneID" id="107065135"/>
<dbReference type="InterPro" id="IPR025768">
    <property type="entry name" value="TFG_box"/>
</dbReference>
<feature type="compositionally biased region" description="Polar residues" evidence="4">
    <location>
        <begin position="231"/>
        <end position="241"/>
    </location>
</feature>
<feature type="region of interest" description="Disordered" evidence="4">
    <location>
        <begin position="144"/>
        <end position="305"/>
    </location>
</feature>
<dbReference type="PROSITE" id="PS51512">
    <property type="entry name" value="DFDF"/>
    <property type="match status" value="1"/>
</dbReference>
<feature type="domain" description="Sm" evidence="8">
    <location>
        <begin position="1"/>
        <end position="81"/>
    </location>
</feature>
<feature type="short sequence motif" description="FFD box" evidence="2">
    <location>
        <begin position="360"/>
        <end position="376"/>
    </location>
</feature>
<feature type="compositionally biased region" description="Basic and acidic residues" evidence="4">
    <location>
        <begin position="328"/>
        <end position="342"/>
    </location>
</feature>
<dbReference type="SUPFAM" id="SSF50182">
    <property type="entry name" value="Sm-like ribonucleoproteins"/>
    <property type="match status" value="1"/>
</dbReference>
<feature type="compositionally biased region" description="Polar residues" evidence="4">
    <location>
        <begin position="290"/>
        <end position="304"/>
    </location>
</feature>
<feature type="domain" description="DFDF" evidence="5">
    <location>
        <begin position="297"/>
        <end position="333"/>
    </location>
</feature>
<evidence type="ECO:0000256" key="3">
    <source>
        <dbReference type="PROSITE-ProRule" id="PRU00869"/>
    </source>
</evidence>
<dbReference type="InterPro" id="IPR047575">
    <property type="entry name" value="Sm"/>
</dbReference>
<dbReference type="PANTHER" id="PTHR13586">
    <property type="entry name" value="SCD6 PROTEIN-RELATED"/>
    <property type="match status" value="1"/>
</dbReference>
<accession>A0ABM1I1D3</accession>
<keyword evidence="9" id="KW-1185">Reference proteome</keyword>
<evidence type="ECO:0000259" key="7">
    <source>
        <dbReference type="PROSITE" id="PS51536"/>
    </source>
</evidence>
<name>A0ABM1I1D3_POLDO</name>
<gene>
    <name evidence="10" type="primary">LOC107065135</name>
</gene>
<dbReference type="InterPro" id="IPR019050">
    <property type="entry name" value="FDF_dom"/>
</dbReference>
<comment type="similarity">
    <text evidence="1">Belongs to the LSM14 family.</text>
</comment>
<dbReference type="InterPro" id="IPR025762">
    <property type="entry name" value="DFDF"/>
</dbReference>
<dbReference type="PROSITE" id="PS52002">
    <property type="entry name" value="SM"/>
    <property type="match status" value="1"/>
</dbReference>
<feature type="domain" description="TFG box profile" evidence="7">
    <location>
        <begin position="384"/>
        <end position="404"/>
    </location>
</feature>
<evidence type="ECO:0000256" key="2">
    <source>
        <dbReference type="PROSITE-ProRule" id="PRU00846"/>
    </source>
</evidence>
<dbReference type="PANTHER" id="PTHR13586:SF0">
    <property type="entry name" value="TRAILER HITCH, ISOFORM H"/>
    <property type="match status" value="1"/>
</dbReference>
<dbReference type="RefSeq" id="XP_015174020.1">
    <property type="nucleotide sequence ID" value="XM_015318534.1"/>
</dbReference>
<evidence type="ECO:0000256" key="1">
    <source>
        <dbReference type="ARBA" id="ARBA00010415"/>
    </source>
</evidence>
<feature type="region of interest" description="Disordered" evidence="4">
    <location>
        <begin position="327"/>
        <end position="361"/>
    </location>
</feature>
<proteinExistence type="inferred from homology"/>
<feature type="compositionally biased region" description="Low complexity" evidence="4">
    <location>
        <begin position="465"/>
        <end position="478"/>
    </location>
</feature>
<feature type="compositionally biased region" description="Polar residues" evidence="4">
    <location>
        <begin position="449"/>
        <end position="464"/>
    </location>
</feature>
<feature type="compositionally biased region" description="Gly residues" evidence="4">
    <location>
        <begin position="254"/>
        <end position="268"/>
    </location>
</feature>
<feature type="region of interest" description="Disordered" evidence="4">
    <location>
        <begin position="435"/>
        <end position="485"/>
    </location>
</feature>
<dbReference type="PROSITE" id="PS51536">
    <property type="entry name" value="TFG"/>
    <property type="match status" value="1"/>
</dbReference>
<evidence type="ECO:0000256" key="4">
    <source>
        <dbReference type="SAM" id="MobiDB-lite"/>
    </source>
</evidence>